<gene>
    <name evidence="11" type="ORF">H4Q32_014800</name>
</gene>
<evidence type="ECO:0000256" key="7">
    <source>
        <dbReference type="ARBA" id="ARBA00022989"/>
    </source>
</evidence>
<comment type="similarity">
    <text evidence="3">Belongs to the cytochrome c oxidase VIII family.</text>
</comment>
<accession>A0ABQ8LQ05</accession>
<comment type="pathway">
    <text evidence="2">Energy metabolism; oxidative phosphorylation.</text>
</comment>
<evidence type="ECO:0000256" key="2">
    <source>
        <dbReference type="ARBA" id="ARBA00004673"/>
    </source>
</evidence>
<evidence type="ECO:0000256" key="9">
    <source>
        <dbReference type="ARBA" id="ARBA00023136"/>
    </source>
</evidence>
<evidence type="ECO:0000256" key="6">
    <source>
        <dbReference type="ARBA" id="ARBA00022946"/>
    </source>
</evidence>
<proteinExistence type="inferred from homology"/>
<name>A0ABQ8LQ05_LABRO</name>
<evidence type="ECO:0000256" key="1">
    <source>
        <dbReference type="ARBA" id="ARBA00004434"/>
    </source>
</evidence>
<dbReference type="Pfam" id="PF02285">
    <property type="entry name" value="COX8"/>
    <property type="match status" value="1"/>
</dbReference>
<keyword evidence="7 10" id="KW-1133">Transmembrane helix</keyword>
<comment type="subcellular location">
    <subcellularLocation>
        <location evidence="1">Mitochondrion inner membrane</location>
        <topology evidence="1">Single-pass membrane protein</topology>
    </subcellularLocation>
</comment>
<sequence length="167" mass="18694">MEKKRLVSIADLKTVFGVIGALQCTQEPHSQSAKPWHIATERQNQVNLDAERFYDHIKQETFQTRTGHSQTSAEMVQTHPDLLVLTHTAGGMLTFLRGAVQPVTVSRVRDIVQKRNSSIYSKPPKNKIGPGQSFFIMSVFAVALLAPAGWILHHIPEYRQRAKPPAS</sequence>
<evidence type="ECO:0000256" key="5">
    <source>
        <dbReference type="ARBA" id="ARBA00022792"/>
    </source>
</evidence>
<evidence type="ECO:0000313" key="12">
    <source>
        <dbReference type="Proteomes" id="UP000830375"/>
    </source>
</evidence>
<keyword evidence="4 10" id="KW-0812">Transmembrane</keyword>
<evidence type="ECO:0000256" key="10">
    <source>
        <dbReference type="SAM" id="Phobius"/>
    </source>
</evidence>
<reference evidence="11 12" key="1">
    <citation type="submission" date="2022-01" db="EMBL/GenBank/DDBJ databases">
        <title>A high-quality chromosome-level genome assembly of rohu carp, Labeo rohita.</title>
        <authorList>
            <person name="Arick M.A. II"/>
            <person name="Hsu C.-Y."/>
            <person name="Magbanua Z."/>
            <person name="Pechanova O."/>
            <person name="Grover C."/>
            <person name="Miller E."/>
            <person name="Thrash A."/>
            <person name="Ezzel L."/>
            <person name="Alam S."/>
            <person name="Benzie J."/>
            <person name="Hamilton M."/>
            <person name="Karsi A."/>
            <person name="Lawrence M.L."/>
            <person name="Peterson D.G."/>
        </authorList>
    </citation>
    <scope>NUCLEOTIDE SEQUENCE [LARGE SCALE GENOMIC DNA]</scope>
    <source>
        <strain evidence="12">BAU-BD-2019</strain>
        <tissue evidence="11">Blood</tissue>
    </source>
</reference>
<keyword evidence="12" id="KW-1185">Reference proteome</keyword>
<keyword evidence="9 10" id="KW-0472">Membrane</keyword>
<dbReference type="SUPFAM" id="SSF81431">
    <property type="entry name" value="Mitochondrial cytochrome c oxidase subunit VIIIb (aka IX)"/>
    <property type="match status" value="1"/>
</dbReference>
<keyword evidence="6" id="KW-0809">Transit peptide</keyword>
<evidence type="ECO:0000313" key="11">
    <source>
        <dbReference type="EMBL" id="KAI2651986.1"/>
    </source>
</evidence>
<feature type="transmembrane region" description="Helical" evidence="10">
    <location>
        <begin position="134"/>
        <end position="153"/>
    </location>
</feature>
<organism evidence="11 12">
    <name type="scientific">Labeo rohita</name>
    <name type="common">Indian major carp</name>
    <name type="synonym">Cyprinus rohita</name>
    <dbReference type="NCBI Taxonomy" id="84645"/>
    <lineage>
        <taxon>Eukaryota</taxon>
        <taxon>Metazoa</taxon>
        <taxon>Chordata</taxon>
        <taxon>Craniata</taxon>
        <taxon>Vertebrata</taxon>
        <taxon>Euteleostomi</taxon>
        <taxon>Actinopterygii</taxon>
        <taxon>Neopterygii</taxon>
        <taxon>Teleostei</taxon>
        <taxon>Ostariophysi</taxon>
        <taxon>Cypriniformes</taxon>
        <taxon>Cyprinidae</taxon>
        <taxon>Labeoninae</taxon>
        <taxon>Labeonini</taxon>
        <taxon>Labeo</taxon>
    </lineage>
</organism>
<evidence type="ECO:0000256" key="4">
    <source>
        <dbReference type="ARBA" id="ARBA00022692"/>
    </source>
</evidence>
<comment type="caution">
    <text evidence="11">The sequence shown here is derived from an EMBL/GenBank/DDBJ whole genome shotgun (WGS) entry which is preliminary data.</text>
</comment>
<dbReference type="PANTHER" id="PTHR16717:SF7">
    <property type="entry name" value="CYTOCHROME C OXIDASE SUBUNIT 8A, MITOCHONDRIAL-LIKE"/>
    <property type="match status" value="1"/>
</dbReference>
<dbReference type="Gene3D" id="4.10.81.10">
    <property type="entry name" value="Cytochrome c oxidase, subunit 8"/>
    <property type="match status" value="1"/>
</dbReference>
<dbReference type="EMBL" id="JACTAM010000020">
    <property type="protein sequence ID" value="KAI2651986.1"/>
    <property type="molecule type" value="Genomic_DNA"/>
</dbReference>
<dbReference type="InterPro" id="IPR036548">
    <property type="entry name" value="Cyt_c_oxidase_su8_sf"/>
</dbReference>
<dbReference type="Proteomes" id="UP000830375">
    <property type="component" value="Unassembled WGS sequence"/>
</dbReference>
<evidence type="ECO:0000256" key="3">
    <source>
        <dbReference type="ARBA" id="ARBA00010117"/>
    </source>
</evidence>
<keyword evidence="5" id="KW-0999">Mitochondrion inner membrane</keyword>
<evidence type="ECO:0000256" key="8">
    <source>
        <dbReference type="ARBA" id="ARBA00023128"/>
    </source>
</evidence>
<dbReference type="CDD" id="cd00930">
    <property type="entry name" value="Cyt_c_Oxidase_VIII"/>
    <property type="match status" value="1"/>
</dbReference>
<keyword evidence="8" id="KW-0496">Mitochondrion</keyword>
<protein>
    <submittedName>
        <fullName evidence="11">Cytochrome c oxidase subunit 8A, mitochondrial</fullName>
    </submittedName>
</protein>
<dbReference type="PANTHER" id="PTHR16717">
    <property type="entry name" value="CYTOCHROME C OXIDASE POLYPEPTIDE VIII"/>
    <property type="match status" value="1"/>
</dbReference>
<dbReference type="InterPro" id="IPR003205">
    <property type="entry name" value="Cyt_c_oxidase_su8"/>
</dbReference>